<protein>
    <submittedName>
        <fullName evidence="3">Uncharacterized protein</fullName>
    </submittedName>
</protein>
<feature type="region of interest" description="Disordered" evidence="1">
    <location>
        <begin position="362"/>
        <end position="484"/>
    </location>
</feature>
<evidence type="ECO:0000313" key="3">
    <source>
        <dbReference type="EMBL" id="KAJ3646033.1"/>
    </source>
</evidence>
<evidence type="ECO:0000256" key="2">
    <source>
        <dbReference type="SAM" id="SignalP"/>
    </source>
</evidence>
<keyword evidence="4" id="KW-1185">Reference proteome</keyword>
<sequence length="484" mass="54953">MALFWCYFVTAVILIECGPVKEYVKENEVYYDVGDTEYAHELFQALKEVEDIKNFEPDESFSNDKEKNYLVSPHVVSNEVAVEEPNVNFTGGKNDGVDPKISQEAQELNEEHIDKSKEGSKERSDSDSSYSEEYKNKITRITMNTPFVNPSTYETIDEQNSSGSGSGTDEKNEETSIDDTDLYLKVNKHSTTTATYDTSGDDLNNRIADNIDENHLKNHEAIIDGTNLYTTEQILLTTMAKDVGLIDESISGGVSTSDHVDFHSDKLNSYDEYIFFDDLSDAILTQNQESGSGSDKYDRVDNSFDEKKKNFPYTPVPEMDIIHEGSGSGSGSGSGDGFSEENVDIFTDDEDFYIKMTRGSSSVNDTDIIQNGSGSGSQEIGSGDDDGNEEGKNYFDAMDYEQGEEDYEEEEEEDYEQGEEDYEEEEEEEDYEEEQEEDYEQGKGDYEQGAEDFEQGEEDYEQEEEDNEEGEEEFEEEYNDYVYY</sequence>
<keyword evidence="2" id="KW-0732">Signal</keyword>
<comment type="caution">
    <text evidence="3">The sequence shown here is derived from an EMBL/GenBank/DDBJ whole genome shotgun (WGS) entry which is preliminary data.</text>
</comment>
<evidence type="ECO:0000313" key="4">
    <source>
        <dbReference type="Proteomes" id="UP001168821"/>
    </source>
</evidence>
<feature type="compositionally biased region" description="Low complexity" evidence="1">
    <location>
        <begin position="367"/>
        <end position="381"/>
    </location>
</feature>
<reference evidence="3" key="1">
    <citation type="journal article" date="2023" name="G3 (Bethesda)">
        <title>Whole genome assemblies of Zophobas morio and Tenebrio molitor.</title>
        <authorList>
            <person name="Kaur S."/>
            <person name="Stinson S.A."/>
            <person name="diCenzo G.C."/>
        </authorList>
    </citation>
    <scope>NUCLEOTIDE SEQUENCE</scope>
    <source>
        <strain evidence="3">QUZm001</strain>
    </source>
</reference>
<gene>
    <name evidence="3" type="ORF">Zmor_023644</name>
</gene>
<accession>A0AA38HX97</accession>
<dbReference type="AlphaFoldDB" id="A0AA38HX97"/>
<organism evidence="3 4">
    <name type="scientific">Zophobas morio</name>
    <dbReference type="NCBI Taxonomy" id="2755281"/>
    <lineage>
        <taxon>Eukaryota</taxon>
        <taxon>Metazoa</taxon>
        <taxon>Ecdysozoa</taxon>
        <taxon>Arthropoda</taxon>
        <taxon>Hexapoda</taxon>
        <taxon>Insecta</taxon>
        <taxon>Pterygota</taxon>
        <taxon>Neoptera</taxon>
        <taxon>Endopterygota</taxon>
        <taxon>Coleoptera</taxon>
        <taxon>Polyphaga</taxon>
        <taxon>Cucujiformia</taxon>
        <taxon>Tenebrionidae</taxon>
        <taxon>Zophobas</taxon>
    </lineage>
</organism>
<proteinExistence type="predicted"/>
<feature type="compositionally biased region" description="Polar residues" evidence="1">
    <location>
        <begin position="139"/>
        <end position="163"/>
    </location>
</feature>
<feature type="compositionally biased region" description="Basic and acidic residues" evidence="1">
    <location>
        <begin position="109"/>
        <end position="136"/>
    </location>
</feature>
<feature type="compositionally biased region" description="Acidic residues" evidence="1">
    <location>
        <begin position="398"/>
        <end position="439"/>
    </location>
</feature>
<dbReference type="Proteomes" id="UP001168821">
    <property type="component" value="Unassembled WGS sequence"/>
</dbReference>
<name>A0AA38HX97_9CUCU</name>
<evidence type="ECO:0000256" key="1">
    <source>
        <dbReference type="SAM" id="MobiDB-lite"/>
    </source>
</evidence>
<feature type="compositionally biased region" description="Acidic residues" evidence="1">
    <location>
        <begin position="448"/>
        <end position="484"/>
    </location>
</feature>
<feature type="chain" id="PRO_5041432390" evidence="2">
    <location>
        <begin position="18"/>
        <end position="484"/>
    </location>
</feature>
<dbReference type="EMBL" id="JALNTZ010000007">
    <property type="protein sequence ID" value="KAJ3646033.1"/>
    <property type="molecule type" value="Genomic_DNA"/>
</dbReference>
<feature type="region of interest" description="Disordered" evidence="1">
    <location>
        <begin position="109"/>
        <end position="178"/>
    </location>
</feature>
<feature type="signal peptide" evidence="2">
    <location>
        <begin position="1"/>
        <end position="17"/>
    </location>
</feature>